<gene>
    <name evidence="1" type="ORF">BJZ21_000966</name>
</gene>
<comment type="caution">
    <text evidence="1">The sequence shown here is derived from an EMBL/GenBank/DDBJ whole genome shotgun (WGS) entry which is preliminary data.</text>
</comment>
<dbReference type="RefSeq" id="WP_179662710.1">
    <property type="nucleotide sequence ID" value="NZ_JACCBG010000001.1"/>
</dbReference>
<keyword evidence="1" id="KW-0378">Hydrolase</keyword>
<dbReference type="InterPro" id="IPR029058">
    <property type="entry name" value="AB_hydrolase_fold"/>
</dbReference>
<protein>
    <submittedName>
        <fullName evidence="1">Dienelactone hydrolase</fullName>
    </submittedName>
</protein>
<evidence type="ECO:0000313" key="1">
    <source>
        <dbReference type="EMBL" id="NYD40883.1"/>
    </source>
</evidence>
<dbReference type="SUPFAM" id="SSF53474">
    <property type="entry name" value="alpha/beta-Hydrolases"/>
    <property type="match status" value="1"/>
</dbReference>
<proteinExistence type="predicted"/>
<organism evidence="1 2">
    <name type="scientific">Nocardioides panaciterrulae</name>
    <dbReference type="NCBI Taxonomy" id="661492"/>
    <lineage>
        <taxon>Bacteria</taxon>
        <taxon>Bacillati</taxon>
        <taxon>Actinomycetota</taxon>
        <taxon>Actinomycetes</taxon>
        <taxon>Propionibacteriales</taxon>
        <taxon>Nocardioidaceae</taxon>
        <taxon>Nocardioides</taxon>
    </lineage>
</organism>
<reference evidence="1 2" key="1">
    <citation type="submission" date="2020-07" db="EMBL/GenBank/DDBJ databases">
        <title>Sequencing the genomes of 1000 actinobacteria strains.</title>
        <authorList>
            <person name="Klenk H.-P."/>
        </authorList>
    </citation>
    <scope>NUCLEOTIDE SEQUENCE [LARGE SCALE GENOMIC DNA]</scope>
    <source>
        <strain evidence="1 2">DSM 21350</strain>
    </source>
</reference>
<dbReference type="Gene3D" id="3.40.50.1820">
    <property type="entry name" value="alpha/beta hydrolase"/>
    <property type="match status" value="1"/>
</dbReference>
<accession>A0A7Y9J9Z7</accession>
<dbReference type="EMBL" id="JACCBG010000001">
    <property type="protein sequence ID" value="NYD40883.1"/>
    <property type="molecule type" value="Genomic_DNA"/>
</dbReference>
<dbReference type="AlphaFoldDB" id="A0A7Y9J9Z7"/>
<sequence>MSERVTADTFLARPLTPCGTGVLVLAGSSGRIEQDRAELLARHGAAAMAMRWFGGAGQRPAPHEVPLELFVGAVDRLAADCERVAIIGASFGAEAALLTAVHDARVAAVVGLAPTSVVWGAYAEERWSSHWTLGGHPLPYVPLRRGLERRHRATCLPGALRVEPRCGPGPHGRGVDSGRADLG</sequence>
<dbReference type="GO" id="GO:0016787">
    <property type="term" value="F:hydrolase activity"/>
    <property type="evidence" value="ECO:0007669"/>
    <property type="project" value="UniProtKB-KW"/>
</dbReference>
<name>A0A7Y9J9Z7_9ACTN</name>
<dbReference type="Proteomes" id="UP000535511">
    <property type="component" value="Unassembled WGS sequence"/>
</dbReference>
<evidence type="ECO:0000313" key="2">
    <source>
        <dbReference type="Proteomes" id="UP000535511"/>
    </source>
</evidence>
<keyword evidence="2" id="KW-1185">Reference proteome</keyword>